<evidence type="ECO:0000256" key="3">
    <source>
        <dbReference type="ARBA" id="ARBA00022692"/>
    </source>
</evidence>
<proteinExistence type="inferred from homology"/>
<dbReference type="AlphaFoldDB" id="A0A267MI24"/>
<accession>A0A267MI24</accession>
<name>A0A267MI24_9FIRM</name>
<feature type="transmembrane region" description="Helical" evidence="6">
    <location>
        <begin position="64"/>
        <end position="82"/>
    </location>
</feature>
<dbReference type="GO" id="GO:0005886">
    <property type="term" value="C:plasma membrane"/>
    <property type="evidence" value="ECO:0007669"/>
    <property type="project" value="TreeGrafter"/>
</dbReference>
<gene>
    <name evidence="7" type="ORF">CCE28_11295</name>
</gene>
<evidence type="ECO:0000256" key="6">
    <source>
        <dbReference type="SAM" id="Phobius"/>
    </source>
</evidence>
<protein>
    <submittedName>
        <fullName evidence="7">Uncharacterized protein</fullName>
    </submittedName>
</protein>
<evidence type="ECO:0000256" key="5">
    <source>
        <dbReference type="ARBA" id="ARBA00023136"/>
    </source>
</evidence>
<feature type="transmembrane region" description="Helical" evidence="6">
    <location>
        <begin position="94"/>
        <end position="115"/>
    </location>
</feature>
<evidence type="ECO:0000256" key="1">
    <source>
        <dbReference type="ARBA" id="ARBA00004141"/>
    </source>
</evidence>
<organism evidence="7 8">
    <name type="scientific">Anaeromicrobium sediminis</name>
    <dbReference type="NCBI Taxonomy" id="1478221"/>
    <lineage>
        <taxon>Bacteria</taxon>
        <taxon>Bacillati</taxon>
        <taxon>Bacillota</taxon>
        <taxon>Clostridia</taxon>
        <taxon>Peptostreptococcales</taxon>
        <taxon>Thermotaleaceae</taxon>
        <taxon>Anaeromicrobium</taxon>
    </lineage>
</organism>
<feature type="transmembrane region" description="Helical" evidence="6">
    <location>
        <begin position="36"/>
        <end position="58"/>
    </location>
</feature>
<dbReference type="OrthoDB" id="9791807at2"/>
<feature type="transmembrane region" description="Helical" evidence="6">
    <location>
        <begin position="190"/>
        <end position="211"/>
    </location>
</feature>
<sequence length="257" mass="28553">MGTNEVSYLSMLSLVVLMIPVIILNRKLNIPINKKIFYSVGRMVIQLALVGIFLQYIFNINNSIINFAYLVFMIGVASVTSIRSCGFNTKKFIAPLFFAFIIPNVIILLFFNTFVIRLDNIFSAQYLIPIAGMLLGNSLKGNIICINNFYKAIKENEKEYFYTLSLSGSNIEALIPYFRNAVSASVNPIMAAIETIGLVSLPGMMTGQILGGAIPLTAIKYQAAIMVAILICRYFSAILSIILMSFKAFDDYDVLIV</sequence>
<evidence type="ECO:0000256" key="4">
    <source>
        <dbReference type="ARBA" id="ARBA00022989"/>
    </source>
</evidence>
<dbReference type="PANTHER" id="PTHR30028:SF0">
    <property type="entry name" value="PROTEIN ALUMINUM SENSITIVE 3"/>
    <property type="match status" value="1"/>
</dbReference>
<feature type="transmembrane region" description="Helical" evidence="6">
    <location>
        <begin position="223"/>
        <end position="246"/>
    </location>
</feature>
<comment type="similarity">
    <text evidence="2">Belongs to the UPF0014 family.</text>
</comment>
<keyword evidence="5 6" id="KW-0472">Membrane</keyword>
<feature type="transmembrane region" description="Helical" evidence="6">
    <location>
        <begin position="6"/>
        <end position="24"/>
    </location>
</feature>
<reference evidence="7 8" key="1">
    <citation type="submission" date="2017-06" db="EMBL/GenBank/DDBJ databases">
        <title>Draft genome sequence of anaerobic fermentative bacterium Anaeromicrobium sediminis DY2726D isolated from West Pacific Ocean sediments.</title>
        <authorList>
            <person name="Zeng X."/>
        </authorList>
    </citation>
    <scope>NUCLEOTIDE SEQUENCE [LARGE SCALE GENOMIC DNA]</scope>
    <source>
        <strain evidence="7 8">DY2726D</strain>
    </source>
</reference>
<comment type="subcellular location">
    <subcellularLocation>
        <location evidence="1">Membrane</location>
        <topology evidence="1">Multi-pass membrane protein</topology>
    </subcellularLocation>
</comment>
<keyword evidence="3 6" id="KW-0812">Transmembrane</keyword>
<dbReference type="Pfam" id="PF03649">
    <property type="entry name" value="UPF0014"/>
    <property type="match status" value="1"/>
</dbReference>
<comment type="caution">
    <text evidence="7">The sequence shown here is derived from an EMBL/GenBank/DDBJ whole genome shotgun (WGS) entry which is preliminary data.</text>
</comment>
<dbReference type="InterPro" id="IPR005226">
    <property type="entry name" value="UPF0014_fam"/>
</dbReference>
<dbReference type="PANTHER" id="PTHR30028">
    <property type="entry name" value="UPF0014 INNER MEMBRANE PROTEIN YBBM-RELATED"/>
    <property type="match status" value="1"/>
</dbReference>
<dbReference type="Proteomes" id="UP000216024">
    <property type="component" value="Unassembled WGS sequence"/>
</dbReference>
<evidence type="ECO:0000313" key="8">
    <source>
        <dbReference type="Proteomes" id="UP000216024"/>
    </source>
</evidence>
<dbReference type="RefSeq" id="WP_095133827.1">
    <property type="nucleotide sequence ID" value="NZ_NIBG01000009.1"/>
</dbReference>
<evidence type="ECO:0000313" key="7">
    <source>
        <dbReference type="EMBL" id="PAB59097.1"/>
    </source>
</evidence>
<feature type="transmembrane region" description="Helical" evidence="6">
    <location>
        <begin position="121"/>
        <end position="139"/>
    </location>
</feature>
<keyword evidence="8" id="KW-1185">Reference proteome</keyword>
<dbReference type="EMBL" id="NIBG01000009">
    <property type="protein sequence ID" value="PAB59097.1"/>
    <property type="molecule type" value="Genomic_DNA"/>
</dbReference>
<keyword evidence="4 6" id="KW-1133">Transmembrane helix</keyword>
<evidence type="ECO:0000256" key="2">
    <source>
        <dbReference type="ARBA" id="ARBA00005268"/>
    </source>
</evidence>